<keyword evidence="2" id="KW-1185">Reference proteome</keyword>
<dbReference type="Proteomes" id="UP000271974">
    <property type="component" value="Unassembled WGS sequence"/>
</dbReference>
<protein>
    <submittedName>
        <fullName evidence="1">Uncharacterized protein</fullName>
    </submittedName>
</protein>
<accession>A0A3S0ZLG1</accession>
<evidence type="ECO:0000313" key="1">
    <source>
        <dbReference type="EMBL" id="RUS70125.1"/>
    </source>
</evidence>
<reference evidence="1 2" key="1">
    <citation type="submission" date="2019-01" db="EMBL/GenBank/DDBJ databases">
        <title>A draft genome assembly of the solar-powered sea slug Elysia chlorotica.</title>
        <authorList>
            <person name="Cai H."/>
            <person name="Li Q."/>
            <person name="Fang X."/>
            <person name="Li J."/>
            <person name="Curtis N.E."/>
            <person name="Altenburger A."/>
            <person name="Shibata T."/>
            <person name="Feng M."/>
            <person name="Maeda T."/>
            <person name="Schwartz J.A."/>
            <person name="Shigenobu S."/>
            <person name="Lundholm N."/>
            <person name="Nishiyama T."/>
            <person name="Yang H."/>
            <person name="Hasebe M."/>
            <person name="Li S."/>
            <person name="Pierce S.K."/>
            <person name="Wang J."/>
        </authorList>
    </citation>
    <scope>NUCLEOTIDE SEQUENCE [LARGE SCALE GENOMIC DNA]</scope>
    <source>
        <strain evidence="1">EC2010</strain>
        <tissue evidence="1">Whole organism of an adult</tissue>
    </source>
</reference>
<dbReference type="EMBL" id="RQTK01001485">
    <property type="protein sequence ID" value="RUS70125.1"/>
    <property type="molecule type" value="Genomic_DNA"/>
</dbReference>
<sequence length="210" mass="23274">MGKDGDSKMSKDELKEEHVRLTSRQKLLETEWEQVQAIFQKLSHTYEESKGTFSTGRYGQLKDMIKGATSDDNLNRIRSVIQEPAPGAGGVTSLLSKAKELSAAGEAQAGAAATAPAKQGKVSGFMKKLKNITGFSDEPIKAEDVMSESELQRDNGRKKRVIQRHVTQFSKALTILEKLKETYEASKSRAPPKRYQELKDMIKATVAEKI</sequence>
<name>A0A3S0ZLG1_ELYCH</name>
<evidence type="ECO:0000313" key="2">
    <source>
        <dbReference type="Proteomes" id="UP000271974"/>
    </source>
</evidence>
<dbReference type="AlphaFoldDB" id="A0A3S0ZLG1"/>
<comment type="caution">
    <text evidence="1">The sequence shown here is derived from an EMBL/GenBank/DDBJ whole genome shotgun (WGS) entry which is preliminary data.</text>
</comment>
<organism evidence="1 2">
    <name type="scientific">Elysia chlorotica</name>
    <name type="common">Eastern emerald elysia</name>
    <name type="synonym">Sea slug</name>
    <dbReference type="NCBI Taxonomy" id="188477"/>
    <lineage>
        <taxon>Eukaryota</taxon>
        <taxon>Metazoa</taxon>
        <taxon>Spiralia</taxon>
        <taxon>Lophotrochozoa</taxon>
        <taxon>Mollusca</taxon>
        <taxon>Gastropoda</taxon>
        <taxon>Heterobranchia</taxon>
        <taxon>Euthyneura</taxon>
        <taxon>Panpulmonata</taxon>
        <taxon>Sacoglossa</taxon>
        <taxon>Placobranchoidea</taxon>
        <taxon>Plakobranchidae</taxon>
        <taxon>Elysia</taxon>
    </lineage>
</organism>
<gene>
    <name evidence="1" type="ORF">EGW08_022109</name>
</gene>
<proteinExistence type="predicted"/>
<dbReference type="OrthoDB" id="6126810at2759"/>